<evidence type="ECO:0000313" key="4">
    <source>
        <dbReference type="Proteomes" id="UP001596011"/>
    </source>
</evidence>
<dbReference type="InterPro" id="IPR051340">
    <property type="entry name" value="Haloalkane_dehalogenase"/>
</dbReference>
<organism evidence="3 4">
    <name type="scientific">Promicromonospora alba</name>
    <dbReference type="NCBI Taxonomy" id="1616110"/>
    <lineage>
        <taxon>Bacteria</taxon>
        <taxon>Bacillati</taxon>
        <taxon>Actinomycetota</taxon>
        <taxon>Actinomycetes</taxon>
        <taxon>Micrococcales</taxon>
        <taxon>Promicromonosporaceae</taxon>
        <taxon>Promicromonospora</taxon>
    </lineage>
</organism>
<dbReference type="PANTHER" id="PTHR42977:SF3">
    <property type="entry name" value="AB HYDROLASE-1 DOMAIN-CONTAINING PROTEIN"/>
    <property type="match status" value="1"/>
</dbReference>
<reference evidence="4" key="1">
    <citation type="journal article" date="2019" name="Int. J. Syst. Evol. Microbiol.">
        <title>The Global Catalogue of Microorganisms (GCM) 10K type strain sequencing project: providing services to taxonomists for standard genome sequencing and annotation.</title>
        <authorList>
            <consortium name="The Broad Institute Genomics Platform"/>
            <consortium name="The Broad Institute Genome Sequencing Center for Infectious Disease"/>
            <person name="Wu L."/>
            <person name="Ma J."/>
        </authorList>
    </citation>
    <scope>NUCLEOTIDE SEQUENCE [LARGE SCALE GENOMIC DNA]</scope>
    <source>
        <strain evidence="4">CCUG 42722</strain>
    </source>
</reference>
<dbReference type="SUPFAM" id="SSF53474">
    <property type="entry name" value="alpha/beta-Hydrolases"/>
    <property type="match status" value="1"/>
</dbReference>
<accession>A0ABV9HD12</accession>
<sequence>MKVTSKPRHRTIDVDGLEIFYREAGDSDASGDSSPPCVLLLHGFPSSSHLFRHVMSPLASVGRVVAPDLPGFGFSASPGVDGYEYTFAHLADTVEAFLERIGVDRFFVYLHDFGAPVGYYLATRHPERILGLIVQNGNAHDDGLGSQWDSARAFWADPSEENRARLPEWLSYEGVRDEYVSGLPDRVRVLQPPESWHLDWGRMSRPGNLEAQFELFRDYASHVARFDEIADYHRTHQPPCLVLWGRHDTYFDLAEIMGYARVLDRLEMHVYDAGHMLLETHWPECAAVTGEFVSDVTAEPPLHT</sequence>
<dbReference type="Gene3D" id="3.40.50.1820">
    <property type="entry name" value="alpha/beta hydrolase"/>
    <property type="match status" value="1"/>
</dbReference>
<name>A0ABV9HD12_9MICO</name>
<keyword evidence="4" id="KW-1185">Reference proteome</keyword>
<protein>
    <submittedName>
        <fullName evidence="3">Alpha/beta fold hydrolase</fullName>
    </submittedName>
</protein>
<dbReference type="PANTHER" id="PTHR42977">
    <property type="entry name" value="HYDROLASE-RELATED"/>
    <property type="match status" value="1"/>
</dbReference>
<proteinExistence type="predicted"/>
<dbReference type="GO" id="GO:0016787">
    <property type="term" value="F:hydrolase activity"/>
    <property type="evidence" value="ECO:0007669"/>
    <property type="project" value="UniProtKB-KW"/>
</dbReference>
<dbReference type="InterPro" id="IPR000073">
    <property type="entry name" value="AB_hydrolase_1"/>
</dbReference>
<feature type="domain" description="AB hydrolase-1" evidence="2">
    <location>
        <begin position="36"/>
        <end position="281"/>
    </location>
</feature>
<comment type="caution">
    <text evidence="3">The sequence shown here is derived from an EMBL/GenBank/DDBJ whole genome shotgun (WGS) entry which is preliminary data.</text>
</comment>
<dbReference type="Pfam" id="PF00561">
    <property type="entry name" value="Abhydrolase_1"/>
    <property type="match status" value="1"/>
</dbReference>
<dbReference type="RefSeq" id="WP_377133385.1">
    <property type="nucleotide sequence ID" value="NZ_JBHSFI010000003.1"/>
</dbReference>
<dbReference type="InterPro" id="IPR029058">
    <property type="entry name" value="AB_hydrolase_fold"/>
</dbReference>
<evidence type="ECO:0000259" key="2">
    <source>
        <dbReference type="Pfam" id="PF00561"/>
    </source>
</evidence>
<dbReference type="EMBL" id="JBHSFI010000003">
    <property type="protein sequence ID" value="MFC4627853.1"/>
    <property type="molecule type" value="Genomic_DNA"/>
</dbReference>
<dbReference type="Proteomes" id="UP001596011">
    <property type="component" value="Unassembled WGS sequence"/>
</dbReference>
<evidence type="ECO:0000313" key="3">
    <source>
        <dbReference type="EMBL" id="MFC4627853.1"/>
    </source>
</evidence>
<evidence type="ECO:0000256" key="1">
    <source>
        <dbReference type="ARBA" id="ARBA00022801"/>
    </source>
</evidence>
<keyword evidence="1 3" id="KW-0378">Hydrolase</keyword>
<gene>
    <name evidence="3" type="ORF">ACFO6V_06405</name>
</gene>